<sequence>MTGSSIITFAKDEKVKKLDPHLVSRKDEKCDPCLKARRLKSLILVFAKDEVACLHKRWGGAYCEGRTHDHPRRLGNSTLILRRPPPLPKTKRSGNSTPTSARDRKIGKPNPCFTLKRGGWEAQPSPSSKMGWRPP</sequence>
<comment type="caution">
    <text evidence="2">The sequence shown here is derived from an EMBL/GenBank/DDBJ whole genome shotgun (WGS) entry which is preliminary data.</text>
</comment>
<protein>
    <submittedName>
        <fullName evidence="2">Uncharacterized protein</fullName>
    </submittedName>
</protein>
<feature type="region of interest" description="Disordered" evidence="1">
    <location>
        <begin position="64"/>
        <end position="135"/>
    </location>
</feature>
<organism evidence="2 3">
    <name type="scientific">Ensete ventricosum</name>
    <name type="common">Abyssinian banana</name>
    <name type="synonym">Musa ensete</name>
    <dbReference type="NCBI Taxonomy" id="4639"/>
    <lineage>
        <taxon>Eukaryota</taxon>
        <taxon>Viridiplantae</taxon>
        <taxon>Streptophyta</taxon>
        <taxon>Embryophyta</taxon>
        <taxon>Tracheophyta</taxon>
        <taxon>Spermatophyta</taxon>
        <taxon>Magnoliopsida</taxon>
        <taxon>Liliopsida</taxon>
        <taxon>Zingiberales</taxon>
        <taxon>Musaceae</taxon>
        <taxon>Ensete</taxon>
    </lineage>
</organism>
<evidence type="ECO:0000313" key="2">
    <source>
        <dbReference type="EMBL" id="RRT50636.1"/>
    </source>
</evidence>
<accession>A0A426YG27</accession>
<reference evidence="2 3" key="1">
    <citation type="journal article" date="2014" name="Agronomy (Basel)">
        <title>A Draft Genome Sequence for Ensete ventricosum, the Drought-Tolerant Tree Against Hunger.</title>
        <authorList>
            <person name="Harrison J."/>
            <person name="Moore K.A."/>
            <person name="Paszkiewicz K."/>
            <person name="Jones T."/>
            <person name="Grant M."/>
            <person name="Ambacheew D."/>
            <person name="Muzemil S."/>
            <person name="Studholme D.J."/>
        </authorList>
    </citation>
    <scope>NUCLEOTIDE SEQUENCE [LARGE SCALE GENOMIC DNA]</scope>
</reference>
<evidence type="ECO:0000256" key="1">
    <source>
        <dbReference type="SAM" id="MobiDB-lite"/>
    </source>
</evidence>
<dbReference type="EMBL" id="AMZH03012651">
    <property type="protein sequence ID" value="RRT50636.1"/>
    <property type="molecule type" value="Genomic_DNA"/>
</dbReference>
<evidence type="ECO:0000313" key="3">
    <source>
        <dbReference type="Proteomes" id="UP000287651"/>
    </source>
</evidence>
<proteinExistence type="predicted"/>
<gene>
    <name evidence="2" type="ORF">B296_00051012</name>
</gene>
<dbReference type="AlphaFoldDB" id="A0A426YG27"/>
<dbReference type="Proteomes" id="UP000287651">
    <property type="component" value="Unassembled WGS sequence"/>
</dbReference>
<name>A0A426YG27_ENSVE</name>